<dbReference type="WBParaSite" id="TMUE_1000002947.1">
    <property type="protein sequence ID" value="TMUE_1000002947.1"/>
    <property type="gene ID" value="WBGene00298551"/>
</dbReference>
<keyword evidence="2" id="KW-1185">Reference proteome</keyword>
<proteinExistence type="predicted"/>
<organism evidence="2 3">
    <name type="scientific">Trichuris muris</name>
    <name type="common">Mouse whipworm</name>
    <dbReference type="NCBI Taxonomy" id="70415"/>
    <lineage>
        <taxon>Eukaryota</taxon>
        <taxon>Metazoa</taxon>
        <taxon>Ecdysozoa</taxon>
        <taxon>Nematoda</taxon>
        <taxon>Enoplea</taxon>
        <taxon>Dorylaimia</taxon>
        <taxon>Trichinellida</taxon>
        <taxon>Trichuridae</taxon>
        <taxon>Trichuris</taxon>
    </lineage>
</organism>
<protein>
    <submittedName>
        <fullName evidence="3">Uncharacterized protein</fullName>
    </submittedName>
</protein>
<dbReference type="AlphaFoldDB" id="A0A5S6Q7K8"/>
<evidence type="ECO:0000313" key="2">
    <source>
        <dbReference type="Proteomes" id="UP000046395"/>
    </source>
</evidence>
<reference evidence="3" key="1">
    <citation type="submission" date="2019-12" db="UniProtKB">
        <authorList>
            <consortium name="WormBaseParasite"/>
        </authorList>
    </citation>
    <scope>IDENTIFICATION</scope>
</reference>
<feature type="region of interest" description="Disordered" evidence="1">
    <location>
        <begin position="143"/>
        <end position="170"/>
    </location>
</feature>
<accession>A0A5S6Q7K8</accession>
<dbReference type="Proteomes" id="UP000046395">
    <property type="component" value="Unassembled WGS sequence"/>
</dbReference>
<name>A0A5S6Q7K8_TRIMR</name>
<evidence type="ECO:0000256" key="1">
    <source>
        <dbReference type="SAM" id="MobiDB-lite"/>
    </source>
</evidence>
<evidence type="ECO:0000313" key="3">
    <source>
        <dbReference type="WBParaSite" id="TMUE_1000002947.1"/>
    </source>
</evidence>
<sequence length="170" mass="18898">MGPSPWGSVQVAFVNIQSLERSATLLTASSSMVKKSAGQTLSELTVRTKVCHPPGRAKAPTCRLGEWKVPRQRSCNVSAIFETQFLQFCSPRAWGRAAESNEGKERWRTLDINGKEISRGRSVRRFTATFVLIFPNKRTPTFRQSPTSTAVVERGTTRKGGTTWVPPPLY</sequence>